<protein>
    <submittedName>
        <fullName evidence="2">U-box domain-containing protein</fullName>
        <ecNumber evidence="2">2.3.2.-</ecNumber>
    </submittedName>
</protein>
<dbReference type="Gene3D" id="3.30.40.10">
    <property type="entry name" value="Zinc/RING finger domain, C3HC4 (zinc finger)"/>
    <property type="match status" value="1"/>
</dbReference>
<dbReference type="PANTHER" id="PTHR46573:SF1">
    <property type="entry name" value="WD REPEAT, SAM AND U-BOX DOMAIN-CONTAINING PROTEIN 1"/>
    <property type="match status" value="1"/>
</dbReference>
<organism evidence="2 3">
    <name type="scientific">Legionella lytica</name>
    <dbReference type="NCBI Taxonomy" id="96232"/>
    <lineage>
        <taxon>Bacteria</taxon>
        <taxon>Pseudomonadati</taxon>
        <taxon>Pseudomonadota</taxon>
        <taxon>Gammaproteobacteria</taxon>
        <taxon>Legionellales</taxon>
        <taxon>Legionellaceae</taxon>
        <taxon>Legionella</taxon>
    </lineage>
</organism>
<keyword evidence="2" id="KW-0012">Acyltransferase</keyword>
<feature type="domain" description="U-box" evidence="1">
    <location>
        <begin position="551"/>
        <end position="629"/>
    </location>
</feature>
<dbReference type="InterPro" id="IPR013083">
    <property type="entry name" value="Znf_RING/FYVE/PHD"/>
</dbReference>
<dbReference type="EMBL" id="JBGORX010000001">
    <property type="protein sequence ID" value="MFJ1267097.1"/>
    <property type="molecule type" value="Genomic_DNA"/>
</dbReference>
<evidence type="ECO:0000259" key="1">
    <source>
        <dbReference type="PROSITE" id="PS51698"/>
    </source>
</evidence>
<dbReference type="GO" id="GO:0016746">
    <property type="term" value="F:acyltransferase activity"/>
    <property type="evidence" value="ECO:0007669"/>
    <property type="project" value="UniProtKB-KW"/>
</dbReference>
<keyword evidence="3" id="KW-1185">Reference proteome</keyword>
<dbReference type="InterPro" id="IPR052085">
    <property type="entry name" value="WD-SAM-U-box"/>
</dbReference>
<evidence type="ECO:0000313" key="2">
    <source>
        <dbReference type="EMBL" id="MFJ1267097.1"/>
    </source>
</evidence>
<dbReference type="RefSeq" id="WP_400185616.1">
    <property type="nucleotide sequence ID" value="NZ_JBGORX010000001.1"/>
</dbReference>
<dbReference type="EC" id="2.3.2.-" evidence="2"/>
<keyword evidence="2" id="KW-0808">Transferase</keyword>
<dbReference type="PROSITE" id="PS51698">
    <property type="entry name" value="U_BOX"/>
    <property type="match status" value="1"/>
</dbReference>
<accession>A0ABW8D339</accession>
<dbReference type="Proteomes" id="UP001615550">
    <property type="component" value="Unassembled WGS sequence"/>
</dbReference>
<dbReference type="Pfam" id="PF04564">
    <property type="entry name" value="U-box"/>
    <property type="match status" value="1"/>
</dbReference>
<reference evidence="2 3" key="1">
    <citation type="submission" date="2024-08" db="EMBL/GenBank/DDBJ databases">
        <title>Draft Genome Sequence of Legionella lytica strain DSB2004, Isolated From a Fire Sprinkler System.</title>
        <authorList>
            <person name="Everhart A.D."/>
            <person name="Kidane D.T."/>
            <person name="Farone A.L."/>
            <person name="Farone M.B."/>
        </authorList>
    </citation>
    <scope>NUCLEOTIDE SEQUENCE [LARGE SCALE GENOMIC DNA]</scope>
    <source>
        <strain evidence="2 3">DSB2004</strain>
    </source>
</reference>
<evidence type="ECO:0000313" key="3">
    <source>
        <dbReference type="Proteomes" id="UP001615550"/>
    </source>
</evidence>
<dbReference type="SUPFAM" id="SSF57850">
    <property type="entry name" value="RING/U-box"/>
    <property type="match status" value="1"/>
</dbReference>
<name>A0ABW8D339_9GAMM</name>
<comment type="caution">
    <text evidence="2">The sequence shown here is derived from an EMBL/GenBank/DDBJ whole genome shotgun (WGS) entry which is preliminary data.</text>
</comment>
<gene>
    <name evidence="2" type="ORF">ACD661_00840</name>
</gene>
<sequence length="640" mass="67282">MKTIVSVAPGEKITHRGDLTITQDVGKGATVIVEDGSLIIEGNVERHANLQVSISATTRQASAMHQLQKLGGTISFGGMTIKSQSIVSQGRASYTFAALSVSAMMCMGDTYIGNVKVNGRIFTNDTLISHGNNVFEIVPTAPSMNFFASSSSSVDAKPAGITSATIDGVTYKGTKIIVNGPSVTVEGRIGAAPEPLAAPSAPAEEESMSPAKLQVKGRISRFVTINSDAPIEADEISKKCLIKSAHEGITATTIGSGTVVEVYGAIKVSQEIKDDCRCKSTDYGIDFGKLGDRVTVDVYSIIKGGDVGDACILKSKNYGLTAGNLGTGVTVEVSDRINVGNIGADSHLSSKNYGLDAAEVADLVTIQVSDAIKLKSLGSNCTLTSKNHGITVEENIGSHSSLTCSDAIQVRELGAHSTLTSKQNKIKVRGTTGDNCIIQAYDSVHLHTVGDNVRVTSTTDEVTTRDIGSYVYIKAHSGIEVDGTSPHPSSCTFTCRDGTVIKPKKIAPAQSPAQAAPSISLFKTGALVAAPSIEAGAGMSSAPNTNPNDQEPPRHLCCPITLDLMTDPVICILDGITYERSKITKWLADHRKTPSRINMQSEQKITDVLVPNRAIMEAIEEYKSALAANANWGAGMVPKA</sequence>
<dbReference type="CDD" id="cd16655">
    <property type="entry name" value="RING-Ubox_WDSUB1-like"/>
    <property type="match status" value="1"/>
</dbReference>
<proteinExistence type="predicted"/>
<dbReference type="PANTHER" id="PTHR46573">
    <property type="entry name" value="WD REPEAT, SAM AND U-BOX DOMAIN-CONTAINING PROTEIN 1"/>
    <property type="match status" value="1"/>
</dbReference>
<dbReference type="SMART" id="SM00504">
    <property type="entry name" value="Ubox"/>
    <property type="match status" value="1"/>
</dbReference>
<dbReference type="InterPro" id="IPR003613">
    <property type="entry name" value="Ubox_domain"/>
</dbReference>